<feature type="non-terminal residue" evidence="1">
    <location>
        <position position="151"/>
    </location>
</feature>
<name>A0A368ZAN0_9GAMM</name>
<evidence type="ECO:0008006" key="3">
    <source>
        <dbReference type="Google" id="ProtNLM"/>
    </source>
</evidence>
<protein>
    <recommendedName>
        <fullName evidence="3">Homeodomain-containing protein</fullName>
    </recommendedName>
</protein>
<comment type="caution">
    <text evidence="1">The sequence shown here is derived from an EMBL/GenBank/DDBJ whole genome shotgun (WGS) entry which is preliminary data.</text>
</comment>
<dbReference type="AlphaFoldDB" id="A0A368ZAN0"/>
<organism evidence="1 2">
    <name type="scientific">Marinomonas foliarum</name>
    <dbReference type="NCBI Taxonomy" id="491950"/>
    <lineage>
        <taxon>Bacteria</taxon>
        <taxon>Pseudomonadati</taxon>
        <taxon>Pseudomonadota</taxon>
        <taxon>Gammaproteobacteria</taxon>
        <taxon>Oceanospirillales</taxon>
        <taxon>Oceanospirillaceae</taxon>
        <taxon>Marinomonas</taxon>
    </lineage>
</organism>
<dbReference type="EMBL" id="QPJQ01000085">
    <property type="protein sequence ID" value="RCW89895.1"/>
    <property type="molecule type" value="Genomic_DNA"/>
</dbReference>
<evidence type="ECO:0000313" key="2">
    <source>
        <dbReference type="Proteomes" id="UP000253506"/>
    </source>
</evidence>
<dbReference type="Proteomes" id="UP000253506">
    <property type="component" value="Unassembled WGS sequence"/>
</dbReference>
<evidence type="ECO:0000313" key="1">
    <source>
        <dbReference type="EMBL" id="RCW89895.1"/>
    </source>
</evidence>
<sequence>MESGARQEPACEVIGLSVRTLQRWYSEGSIGEDRRVTVIRPAPANKLSEVERQKMIEVCNRDEFASLPPSQIVPILADRGEYIASESSFYRLLKAESMLHHRGKAASKNVHKKPTSYTAKKANEVWSWDISYLPTTVIGQHYYLYMIEDIY</sequence>
<reference evidence="1 2" key="1">
    <citation type="submission" date="2018-07" db="EMBL/GenBank/DDBJ databases">
        <title>Genomic Encyclopedia of Type Strains, Phase III (KMG-III): the genomes of soil and plant-associated and newly described type strains.</title>
        <authorList>
            <person name="Whitman W."/>
        </authorList>
    </citation>
    <scope>NUCLEOTIDE SEQUENCE [LARGE SCALE GENOMIC DNA]</scope>
    <source>
        <strain evidence="1 2">CECT 7731</strain>
    </source>
</reference>
<accession>A0A368ZAN0</accession>
<gene>
    <name evidence="1" type="ORF">DFP77_1852</name>
</gene>
<proteinExistence type="predicted"/>